<evidence type="ECO:0000313" key="4">
    <source>
        <dbReference type="Proteomes" id="UP000481033"/>
    </source>
</evidence>
<dbReference type="Gene3D" id="1.10.275.10">
    <property type="entry name" value="Fumarase/aspartase (N-terminal domain)"/>
    <property type="match status" value="1"/>
</dbReference>
<dbReference type="InterPro" id="IPR008948">
    <property type="entry name" value="L-Aspartase-like"/>
</dbReference>
<evidence type="ECO:0000256" key="1">
    <source>
        <dbReference type="ARBA" id="ARBA00023239"/>
    </source>
</evidence>
<name>A0A6M0RIM3_9CYAN</name>
<sequence>MKIKVQSLSLSVLTILCLNSTAVSVRANENLENYLENTPALTNLETSQAIALLSQSSQTISLTGQDLTTADVVQVARHGARVTISDEIFARVQRSHDILLLAAESGHQIYGLTAGVGLNKDQAFVDASGGLSEEVIQLSREFNRKLIYAHSAGAGPEMSEEVVRAIMATRLNSILFGSTGVQPRVAELYRDFLNNDITPVTPSRGSVGEADITLITHIGLAMIGEGDVYFRGQKVPARQALDAVGLEPLVPFGKDALSILSSNAYSAALGALAIEDLRQLLEVNKLLFVLSLEALDGNIEPFLQDTHVIRPFPYVNSVAMDIRTLLADSYLWEPSENRALQDPLSFRTGAYTLGAVERSLAALATQVQIQLNSSDDNPAVVLDVVAPSDWPEEVSHYVDKDGLTGALIPTGNFSPLPWVISFQEAAIALSHLSNASAQRTIKLADPHFTYLSRFLGTENTFHAYGAIQKVFASLAAENQSLALPVSMDLVSIAGNIEDTSTNAPRVVRRFHQMIDNHYYILGIEMMHVAQAIDLRQQAYPDLRLSGTTRSFFNDYRQVVPFLDVDRVLTPDIEGSYLFLREYPLN</sequence>
<dbReference type="Pfam" id="PF00221">
    <property type="entry name" value="Lyase_aromatic"/>
    <property type="match status" value="1"/>
</dbReference>
<dbReference type="SUPFAM" id="SSF48557">
    <property type="entry name" value="L-aspartase-like"/>
    <property type="match status" value="1"/>
</dbReference>
<dbReference type="GO" id="GO:0016841">
    <property type="term" value="F:ammonia-lyase activity"/>
    <property type="evidence" value="ECO:0007669"/>
    <property type="project" value="UniProtKB-ARBA"/>
</dbReference>
<keyword evidence="4" id="KW-1185">Reference proteome</keyword>
<dbReference type="AlphaFoldDB" id="A0A6M0RIM3"/>
<dbReference type="InterPro" id="IPR001106">
    <property type="entry name" value="Aromatic_Lyase"/>
</dbReference>
<feature type="signal peptide" evidence="2">
    <location>
        <begin position="1"/>
        <end position="27"/>
    </location>
</feature>
<reference evidence="3 4" key="1">
    <citation type="journal article" date="2020" name="Microb. Ecol.">
        <title>Ecogenomics of the Marine Benthic Filamentous Cyanobacterium Adonisia.</title>
        <authorList>
            <person name="Walter J.M."/>
            <person name="Coutinho F.H."/>
            <person name="Leomil L."/>
            <person name="Hargreaves P.I."/>
            <person name="Campeao M.E."/>
            <person name="Vieira V.V."/>
            <person name="Silva B.S."/>
            <person name="Fistarol G.O."/>
            <person name="Salomon P.S."/>
            <person name="Sawabe T."/>
            <person name="Mino S."/>
            <person name="Hosokawa M."/>
            <person name="Miyashita H."/>
            <person name="Maruyama F."/>
            <person name="van Verk M.C."/>
            <person name="Dutilh B.E."/>
            <person name="Thompson C.C."/>
            <person name="Thompson F.L."/>
        </authorList>
    </citation>
    <scope>NUCLEOTIDE SEQUENCE [LARGE SCALE GENOMIC DNA]</scope>
    <source>
        <strain evidence="3 4">CCMR0081</strain>
    </source>
</reference>
<dbReference type="CDD" id="cd00332">
    <property type="entry name" value="PAL-HAL"/>
    <property type="match status" value="1"/>
</dbReference>
<organism evidence="3 4">
    <name type="scientific">Adonisia turfae CCMR0081</name>
    <dbReference type="NCBI Taxonomy" id="2292702"/>
    <lineage>
        <taxon>Bacteria</taxon>
        <taxon>Bacillati</taxon>
        <taxon>Cyanobacteriota</taxon>
        <taxon>Adonisia</taxon>
        <taxon>Adonisia turfae</taxon>
    </lineage>
</organism>
<dbReference type="InterPro" id="IPR024083">
    <property type="entry name" value="Fumarase/histidase_N"/>
</dbReference>
<dbReference type="RefSeq" id="WP_163697933.1">
    <property type="nucleotide sequence ID" value="NZ_QXHD01000004.1"/>
</dbReference>
<accession>A0A6M0RIM3</accession>
<gene>
    <name evidence="3" type="ORF">DXZ20_10105</name>
</gene>
<dbReference type="Gene3D" id="1.20.200.10">
    <property type="entry name" value="Fumarase/aspartase (Central domain)"/>
    <property type="match status" value="1"/>
</dbReference>
<evidence type="ECO:0000256" key="2">
    <source>
        <dbReference type="SAM" id="SignalP"/>
    </source>
</evidence>
<protein>
    <submittedName>
        <fullName evidence="3">Aromatic amino acid lyase</fullName>
    </submittedName>
</protein>
<dbReference type="Proteomes" id="UP000481033">
    <property type="component" value="Unassembled WGS sequence"/>
</dbReference>
<keyword evidence="2" id="KW-0732">Signal</keyword>
<dbReference type="EMBL" id="QXHD01000004">
    <property type="protein sequence ID" value="NEZ56019.1"/>
    <property type="molecule type" value="Genomic_DNA"/>
</dbReference>
<feature type="chain" id="PRO_5027118610" evidence="2">
    <location>
        <begin position="28"/>
        <end position="585"/>
    </location>
</feature>
<dbReference type="PANTHER" id="PTHR10362">
    <property type="entry name" value="HISTIDINE AMMONIA-LYASE"/>
    <property type="match status" value="1"/>
</dbReference>
<proteinExistence type="predicted"/>
<evidence type="ECO:0000313" key="3">
    <source>
        <dbReference type="EMBL" id="NEZ56019.1"/>
    </source>
</evidence>
<keyword evidence="1 3" id="KW-0456">Lyase</keyword>
<comment type="caution">
    <text evidence="3">The sequence shown here is derived from an EMBL/GenBank/DDBJ whole genome shotgun (WGS) entry which is preliminary data.</text>
</comment>